<dbReference type="PANTHER" id="PTHR11412:SF136">
    <property type="entry name" value="CD109 ANTIGEN"/>
    <property type="match status" value="1"/>
</dbReference>
<dbReference type="OrthoDB" id="9998011at2759"/>
<keyword evidence="2" id="KW-0882">Thioester bond</keyword>
<reference evidence="4" key="1">
    <citation type="submission" date="2020-07" db="EMBL/GenBank/DDBJ databases">
        <title>The High-quality genome of the commercially important snow crab, Chionoecetes opilio.</title>
        <authorList>
            <person name="Jeong J.-H."/>
            <person name="Ryu S."/>
        </authorList>
    </citation>
    <scope>NUCLEOTIDE SEQUENCE</scope>
    <source>
        <strain evidence="4">MADBK_172401_WGS</strain>
        <tissue evidence="4">Digestive gland</tissue>
    </source>
</reference>
<keyword evidence="5" id="KW-1185">Reference proteome</keyword>
<dbReference type="InterPro" id="IPR011625">
    <property type="entry name" value="A2M_N_BRD"/>
</dbReference>
<dbReference type="Proteomes" id="UP000770661">
    <property type="component" value="Unassembled WGS sequence"/>
</dbReference>
<evidence type="ECO:0000313" key="4">
    <source>
        <dbReference type="EMBL" id="KAG0723947.1"/>
    </source>
</evidence>
<dbReference type="AlphaFoldDB" id="A0A8J5CZC7"/>
<dbReference type="EMBL" id="JACEEZ010007579">
    <property type="protein sequence ID" value="KAG0723947.1"/>
    <property type="molecule type" value="Genomic_DNA"/>
</dbReference>
<protein>
    <submittedName>
        <fullName evidence="4">C3 and PZP-like alpha-2-macroglobulin domain-containing protein 8</fullName>
    </submittedName>
</protein>
<evidence type="ECO:0000313" key="5">
    <source>
        <dbReference type="Proteomes" id="UP000770661"/>
    </source>
</evidence>
<evidence type="ECO:0000256" key="1">
    <source>
        <dbReference type="ARBA" id="ARBA00022729"/>
    </source>
</evidence>
<name>A0A8J5CZC7_CHIOP</name>
<accession>A0A8J5CZC7</accession>
<evidence type="ECO:0000259" key="3">
    <source>
        <dbReference type="Pfam" id="PF07703"/>
    </source>
</evidence>
<comment type="caution">
    <text evidence="4">The sequence shown here is derived from an EMBL/GenBank/DDBJ whole genome shotgun (WGS) entry which is preliminary data.</text>
</comment>
<dbReference type="Gene3D" id="2.60.40.1930">
    <property type="match status" value="1"/>
</dbReference>
<gene>
    <name evidence="4" type="primary">CPAMD8</name>
    <name evidence="4" type="ORF">GWK47_041671</name>
</gene>
<dbReference type="Pfam" id="PF07703">
    <property type="entry name" value="A2M_BRD"/>
    <property type="match status" value="1"/>
</dbReference>
<proteinExistence type="predicted"/>
<sequence length="195" mass="21732">MAPRARLLIYYVREDGEVVADSLHFAVLGAIQNEVTVNLNPNVVDAGGEVDITVTTKPNAFVGVLAVDQRALLVGAHNHLSQDEVIEELESYDPGRRNLAAPWHSLRRRKRALFNWMGTTTANDVFKNAGIVVLTNGYVHDYNPFLYYRTLMDDPRDLRAMESNLPHATLAAEPLTPAPRTHFPVTWLFSHADSG</sequence>
<dbReference type="Gene3D" id="6.20.50.160">
    <property type="match status" value="1"/>
</dbReference>
<dbReference type="InterPro" id="IPR050473">
    <property type="entry name" value="A2M/Complement_sys"/>
</dbReference>
<dbReference type="PANTHER" id="PTHR11412">
    <property type="entry name" value="MACROGLOBULIN / COMPLEMENT"/>
    <property type="match status" value="1"/>
</dbReference>
<feature type="domain" description="Alpha-2-macroglobulin bait region" evidence="3">
    <location>
        <begin position="1"/>
        <end position="73"/>
    </location>
</feature>
<evidence type="ECO:0000256" key="2">
    <source>
        <dbReference type="ARBA" id="ARBA00022966"/>
    </source>
</evidence>
<keyword evidence="1" id="KW-0732">Signal</keyword>
<organism evidence="4 5">
    <name type="scientific">Chionoecetes opilio</name>
    <name type="common">Atlantic snow crab</name>
    <name type="synonym">Cancer opilio</name>
    <dbReference type="NCBI Taxonomy" id="41210"/>
    <lineage>
        <taxon>Eukaryota</taxon>
        <taxon>Metazoa</taxon>
        <taxon>Ecdysozoa</taxon>
        <taxon>Arthropoda</taxon>
        <taxon>Crustacea</taxon>
        <taxon>Multicrustacea</taxon>
        <taxon>Malacostraca</taxon>
        <taxon>Eumalacostraca</taxon>
        <taxon>Eucarida</taxon>
        <taxon>Decapoda</taxon>
        <taxon>Pleocyemata</taxon>
        <taxon>Brachyura</taxon>
        <taxon>Eubrachyura</taxon>
        <taxon>Majoidea</taxon>
        <taxon>Majidae</taxon>
        <taxon>Chionoecetes</taxon>
    </lineage>
</organism>